<dbReference type="InterPro" id="IPR052158">
    <property type="entry name" value="INH-QAR"/>
</dbReference>
<dbReference type="InterPro" id="IPR009057">
    <property type="entry name" value="Homeodomain-like_sf"/>
</dbReference>
<dbReference type="Pfam" id="PF01965">
    <property type="entry name" value="DJ-1_PfpI"/>
    <property type="match status" value="1"/>
</dbReference>
<dbReference type="GO" id="GO:0003700">
    <property type="term" value="F:DNA-binding transcription factor activity"/>
    <property type="evidence" value="ECO:0007669"/>
    <property type="project" value="InterPro"/>
</dbReference>
<evidence type="ECO:0000259" key="4">
    <source>
        <dbReference type="PROSITE" id="PS01124"/>
    </source>
</evidence>
<dbReference type="EMBL" id="CP031320">
    <property type="protein sequence ID" value="AXK32699.1"/>
    <property type="molecule type" value="Genomic_DNA"/>
</dbReference>
<feature type="domain" description="HTH araC/xylS-type" evidence="4">
    <location>
        <begin position="234"/>
        <end position="332"/>
    </location>
</feature>
<dbReference type="InterPro" id="IPR002818">
    <property type="entry name" value="DJ-1/PfpI"/>
</dbReference>
<reference evidence="5 6" key="1">
    <citation type="submission" date="2018-07" db="EMBL/GenBank/DDBJ databases">
        <title>Draft genome of the type strain Streptomyces armeniacus ATCC 15676.</title>
        <authorList>
            <person name="Labana P."/>
            <person name="Gosse J.T."/>
            <person name="Boddy C.N."/>
        </authorList>
    </citation>
    <scope>NUCLEOTIDE SEQUENCE [LARGE SCALE GENOMIC DNA]</scope>
    <source>
        <strain evidence="5 6">ATCC 15676</strain>
    </source>
</reference>
<dbReference type="PROSITE" id="PS00041">
    <property type="entry name" value="HTH_ARAC_FAMILY_1"/>
    <property type="match status" value="1"/>
</dbReference>
<organism evidence="5 6">
    <name type="scientific">Streptomyces armeniacus</name>
    <dbReference type="NCBI Taxonomy" id="83291"/>
    <lineage>
        <taxon>Bacteria</taxon>
        <taxon>Bacillati</taxon>
        <taxon>Actinomycetota</taxon>
        <taxon>Actinomycetes</taxon>
        <taxon>Kitasatosporales</taxon>
        <taxon>Streptomycetaceae</taxon>
        <taxon>Streptomyces</taxon>
    </lineage>
</organism>
<dbReference type="SUPFAM" id="SSF46689">
    <property type="entry name" value="Homeodomain-like"/>
    <property type="match status" value="2"/>
</dbReference>
<evidence type="ECO:0000313" key="6">
    <source>
        <dbReference type="Proteomes" id="UP000254425"/>
    </source>
</evidence>
<dbReference type="InterPro" id="IPR029062">
    <property type="entry name" value="Class_I_gatase-like"/>
</dbReference>
<evidence type="ECO:0000313" key="5">
    <source>
        <dbReference type="EMBL" id="AXK32699.1"/>
    </source>
</evidence>
<keyword evidence="3" id="KW-0804">Transcription</keyword>
<dbReference type="KEGG" id="sarm:DVA86_08600"/>
<dbReference type="PROSITE" id="PS01124">
    <property type="entry name" value="HTH_ARAC_FAMILY_2"/>
    <property type="match status" value="1"/>
</dbReference>
<dbReference type="SMART" id="SM00342">
    <property type="entry name" value="HTH_ARAC"/>
    <property type="match status" value="1"/>
</dbReference>
<dbReference type="SUPFAM" id="SSF52317">
    <property type="entry name" value="Class I glutamine amidotransferase-like"/>
    <property type="match status" value="1"/>
</dbReference>
<dbReference type="RefSeq" id="WP_208877084.1">
    <property type="nucleotide sequence ID" value="NZ_CP031320.1"/>
</dbReference>
<keyword evidence="6" id="KW-1185">Reference proteome</keyword>
<accession>A0A345XM33</accession>
<evidence type="ECO:0000256" key="3">
    <source>
        <dbReference type="ARBA" id="ARBA00023163"/>
    </source>
</evidence>
<dbReference type="InterPro" id="IPR018062">
    <property type="entry name" value="HTH_AraC-typ_CS"/>
</dbReference>
<keyword evidence="1" id="KW-0805">Transcription regulation</keyword>
<dbReference type="Gene3D" id="3.40.50.880">
    <property type="match status" value="1"/>
</dbReference>
<dbReference type="PANTHER" id="PTHR43130">
    <property type="entry name" value="ARAC-FAMILY TRANSCRIPTIONAL REGULATOR"/>
    <property type="match status" value="1"/>
</dbReference>
<dbReference type="Pfam" id="PF12833">
    <property type="entry name" value="HTH_18"/>
    <property type="match status" value="1"/>
</dbReference>
<dbReference type="AlphaFoldDB" id="A0A345XM33"/>
<dbReference type="Proteomes" id="UP000254425">
    <property type="component" value="Chromosome"/>
</dbReference>
<protein>
    <submittedName>
        <fullName evidence="5">Helix-turn-helix domain-containing protein</fullName>
    </submittedName>
</protein>
<gene>
    <name evidence="5" type="ORF">DVA86_08600</name>
</gene>
<keyword evidence="2" id="KW-0238">DNA-binding</keyword>
<dbReference type="InterPro" id="IPR018060">
    <property type="entry name" value="HTH_AraC"/>
</dbReference>
<name>A0A345XM33_9ACTN</name>
<dbReference type="Gene3D" id="1.10.10.60">
    <property type="entry name" value="Homeodomain-like"/>
    <property type="match status" value="1"/>
</dbReference>
<proteinExistence type="predicted"/>
<sequence>MRSENGTTAVAVLALPRAYALDVSIATHVFGRHPDYRVFVCGAHDPGAAEGTGAADGTGGGTAAGTGGGPPYAGVAAEIRPTHPLAGAEDADVVVVPGYEDPQLPVPGEYLRALRAAVERGARVVAVCTGVFALAAGGLLKGKSATTHWRHTGQLRALYPEIDVVENRLFVEDGTFLTSAGGGAGIDACLHIVQTDFGAAVADGVAKEVVFSTVRGSDEPQYADVPTPPRESLRATREWVLENIGSAITVQRMADHSLLSRRTFNRRFARETGMPPMRWVARQRILHARRLLEASDWSVERIAAAAGFGTAANFRTVFRREVGVTPTAYRASYGPAAGPASQGVTP</sequence>
<dbReference type="PANTHER" id="PTHR43130:SF3">
    <property type="entry name" value="HTH-TYPE TRANSCRIPTIONAL REGULATOR RV1931C"/>
    <property type="match status" value="1"/>
</dbReference>
<evidence type="ECO:0000256" key="1">
    <source>
        <dbReference type="ARBA" id="ARBA00023015"/>
    </source>
</evidence>
<dbReference type="GO" id="GO:0043565">
    <property type="term" value="F:sequence-specific DNA binding"/>
    <property type="evidence" value="ECO:0007669"/>
    <property type="project" value="InterPro"/>
</dbReference>
<dbReference type="CDD" id="cd03137">
    <property type="entry name" value="GATase1_AraC_1"/>
    <property type="match status" value="1"/>
</dbReference>
<evidence type="ECO:0000256" key="2">
    <source>
        <dbReference type="ARBA" id="ARBA00023125"/>
    </source>
</evidence>